<feature type="compositionally biased region" description="Basic and acidic residues" evidence="13">
    <location>
        <begin position="796"/>
        <end position="805"/>
    </location>
</feature>
<keyword evidence="9 14" id="KW-1133">Transmembrane helix</keyword>
<dbReference type="Proteomes" id="UP000224634">
    <property type="component" value="Unassembled WGS sequence"/>
</dbReference>
<evidence type="ECO:0000256" key="8">
    <source>
        <dbReference type="ARBA" id="ARBA00022729"/>
    </source>
</evidence>
<dbReference type="InterPro" id="IPR008427">
    <property type="entry name" value="Extracellular_membr_CFEM_dom"/>
</dbReference>
<evidence type="ECO:0000256" key="2">
    <source>
        <dbReference type="ARBA" id="ARBA00004589"/>
    </source>
</evidence>
<feature type="transmembrane region" description="Helical" evidence="14">
    <location>
        <begin position="204"/>
        <end position="227"/>
    </location>
</feature>
<feature type="region of interest" description="Disordered" evidence="13">
    <location>
        <begin position="430"/>
        <end position="805"/>
    </location>
</feature>
<evidence type="ECO:0000313" key="18">
    <source>
        <dbReference type="Proteomes" id="UP000224634"/>
    </source>
</evidence>
<feature type="chain" id="PRO_5013310289" description="CFEM domain-containing protein" evidence="15">
    <location>
        <begin position="22"/>
        <end position="805"/>
    </location>
</feature>
<feature type="signal peptide" evidence="15">
    <location>
        <begin position="1"/>
        <end position="21"/>
    </location>
</feature>
<feature type="compositionally biased region" description="Low complexity" evidence="13">
    <location>
        <begin position="584"/>
        <end position="603"/>
    </location>
</feature>
<dbReference type="EMBL" id="PDNA01000234">
    <property type="protein sequence ID" value="PGH01635.1"/>
    <property type="molecule type" value="Genomic_DNA"/>
</dbReference>
<dbReference type="InterPro" id="IPR051694">
    <property type="entry name" value="Immunoregulatory_rcpt-like"/>
</dbReference>
<feature type="compositionally biased region" description="Low complexity" evidence="13">
    <location>
        <begin position="128"/>
        <end position="163"/>
    </location>
</feature>
<keyword evidence="8 15" id="KW-0732">Signal</keyword>
<feature type="compositionally biased region" description="Low complexity" evidence="13">
    <location>
        <begin position="660"/>
        <end position="669"/>
    </location>
</feature>
<dbReference type="PANTHER" id="PTHR15549:SF30">
    <property type="entry name" value="MID2 DOMAIN-CONTAINING PROTEIN"/>
    <property type="match status" value="1"/>
</dbReference>
<dbReference type="GO" id="GO:0098552">
    <property type="term" value="C:side of membrane"/>
    <property type="evidence" value="ECO:0007669"/>
    <property type="project" value="UniProtKB-KW"/>
</dbReference>
<evidence type="ECO:0000256" key="6">
    <source>
        <dbReference type="ARBA" id="ARBA00022622"/>
    </source>
</evidence>
<feature type="compositionally biased region" description="Polar residues" evidence="13">
    <location>
        <begin position="611"/>
        <end position="625"/>
    </location>
</feature>
<feature type="region of interest" description="Disordered" evidence="13">
    <location>
        <begin position="128"/>
        <end position="164"/>
    </location>
</feature>
<feature type="compositionally biased region" description="Pro residues" evidence="13">
    <location>
        <begin position="720"/>
        <end position="733"/>
    </location>
</feature>
<evidence type="ECO:0000256" key="4">
    <source>
        <dbReference type="ARBA" id="ARBA00010031"/>
    </source>
</evidence>
<evidence type="ECO:0000256" key="7">
    <source>
        <dbReference type="ARBA" id="ARBA00022692"/>
    </source>
</evidence>
<keyword evidence="7 14" id="KW-0812">Transmembrane</keyword>
<reference evidence="17 18" key="1">
    <citation type="submission" date="2017-10" db="EMBL/GenBank/DDBJ databases">
        <title>Comparative genomics in systemic dimorphic fungi from Ajellomycetaceae.</title>
        <authorList>
            <person name="Munoz J.F."/>
            <person name="Mcewen J.G."/>
            <person name="Clay O.K."/>
            <person name="Cuomo C.A."/>
        </authorList>
    </citation>
    <scope>NUCLEOTIDE SEQUENCE [LARGE SCALE GENOMIC DNA]</scope>
    <source>
        <strain evidence="17 18">UAMH7299</strain>
    </source>
</reference>
<evidence type="ECO:0000313" key="17">
    <source>
        <dbReference type="EMBL" id="PGH01635.1"/>
    </source>
</evidence>
<feature type="compositionally biased region" description="Acidic residues" evidence="13">
    <location>
        <begin position="512"/>
        <end position="521"/>
    </location>
</feature>
<evidence type="ECO:0000256" key="5">
    <source>
        <dbReference type="ARBA" id="ARBA00022525"/>
    </source>
</evidence>
<comment type="caution">
    <text evidence="17">The sequence shown here is derived from an EMBL/GenBank/DDBJ whole genome shotgun (WGS) entry which is preliminary data.</text>
</comment>
<feature type="compositionally biased region" description="Pro residues" evidence="13">
    <location>
        <begin position="750"/>
        <end position="762"/>
    </location>
</feature>
<evidence type="ECO:0000259" key="16">
    <source>
        <dbReference type="Pfam" id="PF05730"/>
    </source>
</evidence>
<keyword evidence="6" id="KW-0325">Glycoprotein</keyword>
<keyword evidence="12" id="KW-0449">Lipoprotein</keyword>
<feature type="domain" description="CFEM" evidence="16">
    <location>
        <begin position="36"/>
        <end position="98"/>
    </location>
</feature>
<keyword evidence="10 14" id="KW-0472">Membrane</keyword>
<evidence type="ECO:0000256" key="13">
    <source>
        <dbReference type="SAM" id="MobiDB-lite"/>
    </source>
</evidence>
<dbReference type="AlphaFoldDB" id="A0A2B7WY71"/>
<dbReference type="GO" id="GO:0071944">
    <property type="term" value="C:cell periphery"/>
    <property type="evidence" value="ECO:0007669"/>
    <property type="project" value="UniProtKB-ARBA"/>
</dbReference>
<name>A0A2B7WY71_POLH7</name>
<keyword evidence="5" id="KW-0964">Secreted</keyword>
<feature type="compositionally biased region" description="Polar residues" evidence="13">
    <location>
        <begin position="433"/>
        <end position="444"/>
    </location>
</feature>
<gene>
    <name evidence="17" type="ORF">AJ80_08981</name>
</gene>
<evidence type="ECO:0000256" key="14">
    <source>
        <dbReference type="SAM" id="Phobius"/>
    </source>
</evidence>
<comment type="subcellular location">
    <subcellularLocation>
        <location evidence="2">Membrane</location>
        <topology evidence="2">Lipid-anchor</topology>
        <topology evidence="2">GPI-anchor</topology>
    </subcellularLocation>
    <subcellularLocation>
        <location evidence="1">Membrane</location>
        <topology evidence="1">Single-pass membrane protein</topology>
    </subcellularLocation>
    <subcellularLocation>
        <location evidence="3">Secreted</location>
    </subcellularLocation>
</comment>
<protein>
    <recommendedName>
        <fullName evidence="16">CFEM domain-containing protein</fullName>
    </recommendedName>
</protein>
<dbReference type="Pfam" id="PF05730">
    <property type="entry name" value="CFEM"/>
    <property type="match status" value="1"/>
</dbReference>
<dbReference type="STRING" id="1447883.A0A2B7WY71"/>
<evidence type="ECO:0000256" key="10">
    <source>
        <dbReference type="ARBA" id="ARBA00023136"/>
    </source>
</evidence>
<feature type="compositionally biased region" description="Basic and acidic residues" evidence="13">
    <location>
        <begin position="778"/>
        <end position="789"/>
    </location>
</feature>
<sequence length="805" mass="87844">MPLHLRHIVTTILLSVPSLFAQSTIIQRQETLKVDDEVPSCAKPCLDEFIASNYSINGCPDSNDLTCLCKAFTRSGLTLGEAALGCVVTYCPEPTNSQLAVYAVCSEVQGAQPNTFKTITAIVVSTTSTPVPSAPPSTTSVRFTITSSPTPSSTSPLPVATPTGTLAASQTYPMATTSAPGETSAAPEAASASSSGTQLTHIQIIGISIGSAFAGTFLLCLIAVLLVRRRRRRILDGEKNQFFEIGGEMSEPPLRPPSPLRDPVGYMVRTPIGTYNEPIIRRLTPGPKVRAPTSTLEVPLPGVGVVVPEDEAKDATNSPMGSPQSSRTVSELLPDKPTYDYAPQHPITQKLGLRPQSSMTIFEEDMDVRKSFVTPRGSRNLTPQYDVEPMPIGSGCVKFYDRDLHRQQGQQAGPLRMEAEQIQQYGQYLVPETRNQPRGITNSFPGDDSESRTKKLELGSPFHTPSEASSSFHPHPLNVLNGRHRGSDRDRDRRRESGRSIRSSVTSFESAGSDEELDDDHDVAPIRPTRRLSPVREFPTSSEYLPPPVKYNPAAYGSGPRSGSPKRHQSASGTHFPYRNPKAPSSSSTPPSRSFSQRQRPGRNGLPLQHTARQPSPLSVSSTQHSSRHRNHDRDSPHSRHRGISPYPPTDRMPSPDDGSTSSNTSTSSLLVKRRGERMADKLGSELKLQIPTSSRHRHPPPPPPAVAAPHDRDRNNNLLPPPPAPLQIPPKSPLRGNPIPSLHEAMQKPVPPPPPPPPPPEIYTSNHHRQKYYAGYHQRDSSGYDNGRKLTPTKRGHDLYLDVE</sequence>
<evidence type="ECO:0000256" key="11">
    <source>
        <dbReference type="ARBA" id="ARBA00023157"/>
    </source>
</evidence>
<organism evidence="17 18">
    <name type="scientific">Polytolypa hystricis (strain UAMH7299)</name>
    <dbReference type="NCBI Taxonomy" id="1447883"/>
    <lineage>
        <taxon>Eukaryota</taxon>
        <taxon>Fungi</taxon>
        <taxon>Dikarya</taxon>
        <taxon>Ascomycota</taxon>
        <taxon>Pezizomycotina</taxon>
        <taxon>Eurotiomycetes</taxon>
        <taxon>Eurotiomycetidae</taxon>
        <taxon>Onygenales</taxon>
        <taxon>Onygenales incertae sedis</taxon>
        <taxon>Polytolypa</taxon>
    </lineage>
</organism>
<proteinExistence type="inferred from homology"/>
<evidence type="ECO:0000256" key="9">
    <source>
        <dbReference type="ARBA" id="ARBA00022989"/>
    </source>
</evidence>
<dbReference type="OrthoDB" id="3946741at2759"/>
<comment type="similarity">
    <text evidence="4">Belongs to the RBT5 family.</text>
</comment>
<keyword evidence="6" id="KW-0336">GPI-anchor</keyword>
<evidence type="ECO:0000256" key="12">
    <source>
        <dbReference type="ARBA" id="ARBA00023288"/>
    </source>
</evidence>
<keyword evidence="18" id="KW-1185">Reference proteome</keyword>
<dbReference type="PANTHER" id="PTHR15549">
    <property type="entry name" value="PAIRED IMMUNOGLOBULIN-LIKE TYPE 2 RECEPTOR"/>
    <property type="match status" value="1"/>
</dbReference>
<evidence type="ECO:0000256" key="15">
    <source>
        <dbReference type="SAM" id="SignalP"/>
    </source>
</evidence>
<keyword evidence="11" id="KW-1015">Disulfide bond</keyword>
<dbReference type="GO" id="GO:0005576">
    <property type="term" value="C:extracellular region"/>
    <property type="evidence" value="ECO:0007669"/>
    <property type="project" value="UniProtKB-SubCell"/>
</dbReference>
<accession>A0A2B7WY71</accession>
<feature type="compositionally biased region" description="Basic and acidic residues" evidence="13">
    <location>
        <begin position="485"/>
        <end position="499"/>
    </location>
</feature>
<evidence type="ECO:0000256" key="3">
    <source>
        <dbReference type="ARBA" id="ARBA00004613"/>
    </source>
</evidence>
<evidence type="ECO:0000256" key="1">
    <source>
        <dbReference type="ARBA" id="ARBA00004167"/>
    </source>
</evidence>